<evidence type="ECO:0000313" key="3">
    <source>
        <dbReference type="Proteomes" id="UP001320420"/>
    </source>
</evidence>
<dbReference type="Pfam" id="PF22893">
    <property type="entry name" value="ULD_2"/>
    <property type="match status" value="1"/>
</dbReference>
<sequence length="344" mass="38723">MASPLAVGDCIAIIGVLTKFYNALSGSSDDAKELNRLVVDLGYMKDVLSKMSRPSSPQTPDPAADSDTLNEAVNRCKIALSEFSIATKKYAPTDSRVTSKAIDELKADMQRHVVSLASQVGQGTEEIKTQIYAAIDEPFDHKPIQFQDARGRRFSVPLEICQSFEDFCDFLHFTFKKLHPLLLPYVTRRDFWLFTPSLNGSPWWYLLNEDDWVKVARSGLRLGMSLFKAKPLQGVSNVRKCGWYIDMGIPSSITPAEERPLNDIPDFTSSPGMYDKEASAMGDLIRSAHTNLAKVSAKVSMCAKISDYRQPEEEDLVERERFIRVPRDLEVPDWLRTFTFDSCS</sequence>
<dbReference type="Proteomes" id="UP001320420">
    <property type="component" value="Unassembled WGS sequence"/>
</dbReference>
<accession>A0AAN9UE08</accession>
<reference evidence="2 3" key="1">
    <citation type="submission" date="2024-02" db="EMBL/GenBank/DDBJ databases">
        <title>De novo assembly and annotation of 12 fungi associated with fruit tree decline syndrome in Ontario, Canada.</title>
        <authorList>
            <person name="Sulman M."/>
            <person name="Ellouze W."/>
            <person name="Ilyukhin E."/>
        </authorList>
    </citation>
    <scope>NUCLEOTIDE SEQUENCE [LARGE SCALE GENOMIC DNA]</scope>
    <source>
        <strain evidence="2 3">M11/M66-122</strain>
    </source>
</reference>
<protein>
    <recommendedName>
        <fullName evidence="1">Ubiquitin-like domain-containing protein</fullName>
    </recommendedName>
</protein>
<gene>
    <name evidence="2" type="ORF">SLS62_009845</name>
</gene>
<proteinExistence type="predicted"/>
<organism evidence="2 3">
    <name type="scientific">Diatrype stigma</name>
    <dbReference type="NCBI Taxonomy" id="117547"/>
    <lineage>
        <taxon>Eukaryota</taxon>
        <taxon>Fungi</taxon>
        <taxon>Dikarya</taxon>
        <taxon>Ascomycota</taxon>
        <taxon>Pezizomycotina</taxon>
        <taxon>Sordariomycetes</taxon>
        <taxon>Xylariomycetidae</taxon>
        <taxon>Xylariales</taxon>
        <taxon>Diatrypaceae</taxon>
        <taxon>Diatrype</taxon>
    </lineage>
</organism>
<keyword evidence="3" id="KW-1185">Reference proteome</keyword>
<evidence type="ECO:0000313" key="2">
    <source>
        <dbReference type="EMBL" id="KAK7745216.1"/>
    </source>
</evidence>
<dbReference type="EMBL" id="JAKJXP020000110">
    <property type="protein sequence ID" value="KAK7745216.1"/>
    <property type="molecule type" value="Genomic_DNA"/>
</dbReference>
<feature type="domain" description="Ubiquitin-like" evidence="1">
    <location>
        <begin position="142"/>
        <end position="227"/>
    </location>
</feature>
<dbReference type="InterPro" id="IPR054464">
    <property type="entry name" value="ULD_fung"/>
</dbReference>
<dbReference type="AlphaFoldDB" id="A0AAN9UE08"/>
<name>A0AAN9UE08_9PEZI</name>
<evidence type="ECO:0000259" key="1">
    <source>
        <dbReference type="Pfam" id="PF22893"/>
    </source>
</evidence>
<comment type="caution">
    <text evidence="2">The sequence shown here is derived from an EMBL/GenBank/DDBJ whole genome shotgun (WGS) entry which is preliminary data.</text>
</comment>